<dbReference type="Gene3D" id="3.40.1090.10">
    <property type="entry name" value="Cytosolic phospholipase A2 catalytic domain"/>
    <property type="match status" value="2"/>
</dbReference>
<keyword evidence="1 4" id="KW-0378">Hydrolase</keyword>
<dbReference type="InterPro" id="IPR050301">
    <property type="entry name" value="NTE"/>
</dbReference>
<dbReference type="Proteomes" id="UP001164472">
    <property type="component" value="Chromosome"/>
</dbReference>
<feature type="short sequence motif" description="DGA/G" evidence="4">
    <location>
        <begin position="158"/>
        <end position="160"/>
    </location>
</feature>
<evidence type="ECO:0000256" key="1">
    <source>
        <dbReference type="ARBA" id="ARBA00022801"/>
    </source>
</evidence>
<evidence type="ECO:0000256" key="3">
    <source>
        <dbReference type="ARBA" id="ARBA00023098"/>
    </source>
</evidence>
<keyword evidence="7" id="KW-1185">Reference proteome</keyword>
<gene>
    <name evidence="6" type="ORF">NNL22_08290</name>
</gene>
<feature type="domain" description="PNPLA" evidence="5">
    <location>
        <begin position="14"/>
        <end position="171"/>
    </location>
</feature>
<dbReference type="AlphaFoldDB" id="A0A9E8KKU2"/>
<dbReference type="SUPFAM" id="SSF52151">
    <property type="entry name" value="FabD/lysophospholipase-like"/>
    <property type="match status" value="1"/>
</dbReference>
<dbReference type="RefSeq" id="WP_251812810.1">
    <property type="nucleotide sequence ID" value="NZ_CP101527.1"/>
</dbReference>
<name>A0A9E8KKU2_9ALTE</name>
<feature type="short sequence motif" description="GXSXG" evidence="4">
    <location>
        <begin position="45"/>
        <end position="49"/>
    </location>
</feature>
<evidence type="ECO:0000259" key="5">
    <source>
        <dbReference type="PROSITE" id="PS51635"/>
    </source>
</evidence>
<feature type="active site" description="Nucleophile" evidence="4">
    <location>
        <position position="47"/>
    </location>
</feature>
<dbReference type="InterPro" id="IPR002641">
    <property type="entry name" value="PNPLA_dom"/>
</dbReference>
<evidence type="ECO:0000256" key="4">
    <source>
        <dbReference type="PROSITE-ProRule" id="PRU01161"/>
    </source>
</evidence>
<dbReference type="GO" id="GO:0016042">
    <property type="term" value="P:lipid catabolic process"/>
    <property type="evidence" value="ECO:0007669"/>
    <property type="project" value="UniProtKB-UniRule"/>
</dbReference>
<dbReference type="GO" id="GO:0016787">
    <property type="term" value="F:hydrolase activity"/>
    <property type="evidence" value="ECO:0007669"/>
    <property type="project" value="UniProtKB-UniRule"/>
</dbReference>
<evidence type="ECO:0000313" key="6">
    <source>
        <dbReference type="EMBL" id="UZW76566.1"/>
    </source>
</evidence>
<organism evidence="6 7">
    <name type="scientific">Alkalimarinus sediminis</name>
    <dbReference type="NCBI Taxonomy" id="1632866"/>
    <lineage>
        <taxon>Bacteria</taxon>
        <taxon>Pseudomonadati</taxon>
        <taxon>Pseudomonadota</taxon>
        <taxon>Gammaproteobacteria</taxon>
        <taxon>Alteromonadales</taxon>
        <taxon>Alteromonadaceae</taxon>
        <taxon>Alkalimarinus</taxon>
    </lineage>
</organism>
<protein>
    <submittedName>
        <fullName evidence="6">Patatin-like phospholipase family protein</fullName>
    </submittedName>
</protein>
<dbReference type="EMBL" id="CP101527">
    <property type="protein sequence ID" value="UZW76566.1"/>
    <property type="molecule type" value="Genomic_DNA"/>
</dbReference>
<dbReference type="PROSITE" id="PS51635">
    <property type="entry name" value="PNPLA"/>
    <property type="match status" value="1"/>
</dbReference>
<accession>A0A9E8KKU2</accession>
<keyword evidence="2 4" id="KW-0442">Lipid degradation</keyword>
<sequence>MTLRDWLKAEPFTLSMSSGFFSFFAHAGMLSALEQESLVPSRVTGSSAGALVGACWASGCSSEELKSRLFSLNKSDFWDPSVGFGLLKGDRFRTLVASVCKVGRLEKCRVPVALSVFDLLALKTKVFTEGDIAATVSASCAFPLLFQPVRVQNRYYLDGGIKDRPGMHGLDEGERVFYHHITSRSPWRTKNSKALKVPDRVNMKVLATQGLPRVGPGNMSDGRLAYVMAKQKTIEALNSPLER</sequence>
<evidence type="ECO:0000256" key="2">
    <source>
        <dbReference type="ARBA" id="ARBA00022963"/>
    </source>
</evidence>
<comment type="caution">
    <text evidence="4">Lacks conserved residue(s) required for the propagation of feature annotation.</text>
</comment>
<feature type="active site" description="Proton acceptor" evidence="4">
    <location>
        <position position="158"/>
    </location>
</feature>
<dbReference type="InterPro" id="IPR016035">
    <property type="entry name" value="Acyl_Trfase/lysoPLipase"/>
</dbReference>
<dbReference type="KEGG" id="asem:NNL22_08290"/>
<dbReference type="PANTHER" id="PTHR14226">
    <property type="entry name" value="NEUROPATHY TARGET ESTERASE/SWISS CHEESE D.MELANOGASTER"/>
    <property type="match status" value="1"/>
</dbReference>
<keyword evidence="3 4" id="KW-0443">Lipid metabolism</keyword>
<evidence type="ECO:0000313" key="7">
    <source>
        <dbReference type="Proteomes" id="UP001164472"/>
    </source>
</evidence>
<dbReference type="Pfam" id="PF01734">
    <property type="entry name" value="Patatin"/>
    <property type="match status" value="1"/>
</dbReference>
<dbReference type="PANTHER" id="PTHR14226:SF29">
    <property type="entry name" value="NEUROPATHY TARGET ESTERASE SWS"/>
    <property type="match status" value="1"/>
</dbReference>
<reference evidence="6" key="1">
    <citation type="submission" date="2022-07" db="EMBL/GenBank/DDBJ databases">
        <title>Alkalimarinus sp. nov., isolated from gut of a Alitta virens.</title>
        <authorList>
            <person name="Yang A.I."/>
            <person name="Shin N.-R."/>
        </authorList>
    </citation>
    <scope>NUCLEOTIDE SEQUENCE</scope>
    <source>
        <strain evidence="6">FA028</strain>
    </source>
</reference>
<proteinExistence type="predicted"/>